<keyword evidence="1" id="KW-0812">Transmembrane</keyword>
<accession>A0A1G1YN68</accession>
<proteinExistence type="predicted"/>
<keyword evidence="1" id="KW-0472">Membrane</keyword>
<dbReference type="EMBL" id="MHIP01000048">
    <property type="protein sequence ID" value="OGY53741.1"/>
    <property type="molecule type" value="Genomic_DNA"/>
</dbReference>
<evidence type="ECO:0000313" key="2">
    <source>
        <dbReference type="EMBL" id="OGY53741.1"/>
    </source>
</evidence>
<dbReference type="Proteomes" id="UP000176512">
    <property type="component" value="Unassembled WGS sequence"/>
</dbReference>
<evidence type="ECO:0000256" key="1">
    <source>
        <dbReference type="SAM" id="Phobius"/>
    </source>
</evidence>
<evidence type="ECO:0000313" key="3">
    <source>
        <dbReference type="Proteomes" id="UP000176512"/>
    </source>
</evidence>
<keyword evidence="1" id="KW-1133">Transmembrane helix</keyword>
<feature type="transmembrane region" description="Helical" evidence="1">
    <location>
        <begin position="57"/>
        <end position="78"/>
    </location>
</feature>
<sequence>MRILKMVQGFTTNSSGSYEWLPLGDLFSNNQSTTASTTASDAGEIKLDDYQFSPKNVVGLTFLLLSVLSGLVAVVLITKEMIKKIRSKKGKL</sequence>
<dbReference type="AlphaFoldDB" id="A0A1G1YN68"/>
<organism evidence="2 3">
    <name type="scientific">Candidatus Buchananbacteria bacterium RIFCSPLOWO2_01_FULL_46_12</name>
    <dbReference type="NCBI Taxonomy" id="1797546"/>
    <lineage>
        <taxon>Bacteria</taxon>
        <taxon>Candidatus Buchananiibacteriota</taxon>
    </lineage>
</organism>
<gene>
    <name evidence="2" type="ORF">A3A24_00155</name>
</gene>
<comment type="caution">
    <text evidence="2">The sequence shown here is derived from an EMBL/GenBank/DDBJ whole genome shotgun (WGS) entry which is preliminary data.</text>
</comment>
<name>A0A1G1YN68_9BACT</name>
<protein>
    <submittedName>
        <fullName evidence="2">Uncharacterized protein</fullName>
    </submittedName>
</protein>
<reference evidence="2 3" key="1">
    <citation type="journal article" date="2016" name="Nat. Commun.">
        <title>Thousands of microbial genomes shed light on interconnected biogeochemical processes in an aquifer system.</title>
        <authorList>
            <person name="Anantharaman K."/>
            <person name="Brown C.T."/>
            <person name="Hug L.A."/>
            <person name="Sharon I."/>
            <person name="Castelle C.J."/>
            <person name="Probst A.J."/>
            <person name="Thomas B.C."/>
            <person name="Singh A."/>
            <person name="Wilkins M.J."/>
            <person name="Karaoz U."/>
            <person name="Brodie E.L."/>
            <person name="Williams K.H."/>
            <person name="Hubbard S.S."/>
            <person name="Banfield J.F."/>
        </authorList>
    </citation>
    <scope>NUCLEOTIDE SEQUENCE [LARGE SCALE GENOMIC DNA]</scope>
</reference>